<dbReference type="Proteomes" id="UP000037923">
    <property type="component" value="Unassembled WGS sequence"/>
</dbReference>
<dbReference type="OrthoDB" id="249949at2759"/>
<dbReference type="EMBL" id="LGTL01000015">
    <property type="protein sequence ID" value="KPA78051.1"/>
    <property type="molecule type" value="Genomic_DNA"/>
</dbReference>
<sequence length="532" mass="56810">MSSREQSPEIVFRDENSAFSVLSNSQRSAKASVSKSCEGSGATRHVDAENDGVHATAEDLSTPNGKPARTSALNSSMKSDSQVPLPTVSQLRMSASRNNGTASEARASTTAASRTNNNGHEHTTSAARNSTAAAPPTPTSAGRPPAVPPLPLQPPQQPPPRQHQPSVARSALKAPSVSLPRATMSLNGGRRTGGGSKAFMPKVATTAPNYAAYASDVAKYLKEVARRRDEAAALRLLPSAQLLEQTTLLEQAAHEQIVQQQLLAFMQITHKKKEAEAKMKEQQTTKSYKAKFEEQKQQQKEEMMMQKASVTANTKETEAELKEKLKLVVSLQPRLNVVSAVMAQIEDPASDCALLGDLMQEDKQLQKALKGDARYNKSKTADVDGGAAPYWWKQCVCASFNVAAILKQEPCRASVVEVSIPTKVAADKKVVVVKDAEGGVVAWAHTRTGPDTSALVEAFLESKPAVAELPAAAYKGVIWPKDESVEVLRAAKGPKSATAAIAPEVITILSYKEVGSFELPKKDVVAMGEAAS</sequence>
<proteinExistence type="predicted"/>
<gene>
    <name evidence="2" type="ORF">ABB37_06791</name>
</gene>
<feature type="region of interest" description="Disordered" evidence="1">
    <location>
        <begin position="21"/>
        <end position="198"/>
    </location>
</feature>
<dbReference type="RefSeq" id="XP_015656489.1">
    <property type="nucleotide sequence ID" value="XM_015805196.1"/>
</dbReference>
<comment type="caution">
    <text evidence="2">The sequence shown here is derived from an EMBL/GenBank/DDBJ whole genome shotgun (WGS) entry which is preliminary data.</text>
</comment>
<accession>A0A0M9FXC9</accession>
<feature type="compositionally biased region" description="Polar residues" evidence="1">
    <location>
        <begin position="71"/>
        <end position="100"/>
    </location>
</feature>
<evidence type="ECO:0000313" key="2">
    <source>
        <dbReference type="EMBL" id="KPA78050.1"/>
    </source>
</evidence>
<feature type="compositionally biased region" description="Low complexity" evidence="1">
    <location>
        <begin position="101"/>
        <end position="144"/>
    </location>
</feature>
<dbReference type="AlphaFoldDB" id="A0A0M9FXC9"/>
<evidence type="ECO:0000313" key="3">
    <source>
        <dbReference type="Proteomes" id="UP000037923"/>
    </source>
</evidence>
<dbReference type="OMA" id="VPYWWKQ"/>
<feature type="compositionally biased region" description="Pro residues" evidence="1">
    <location>
        <begin position="145"/>
        <end position="162"/>
    </location>
</feature>
<name>A0A0M9FXC9_LEPPY</name>
<feature type="compositionally biased region" description="Polar residues" evidence="1">
    <location>
        <begin position="21"/>
        <end position="37"/>
    </location>
</feature>
<dbReference type="EMBL" id="LGTL01000015">
    <property type="protein sequence ID" value="KPA78050.1"/>
    <property type="molecule type" value="Genomic_DNA"/>
</dbReference>
<protein>
    <submittedName>
        <fullName evidence="2">Uncharacterized protein</fullName>
    </submittedName>
</protein>
<dbReference type="RefSeq" id="XP_015656490.1">
    <property type="nucleotide sequence ID" value="XM_015805197.1"/>
</dbReference>
<organism evidence="2 3">
    <name type="scientific">Leptomonas pyrrhocoris</name>
    <name type="common">Firebug parasite</name>
    <dbReference type="NCBI Taxonomy" id="157538"/>
    <lineage>
        <taxon>Eukaryota</taxon>
        <taxon>Discoba</taxon>
        <taxon>Euglenozoa</taxon>
        <taxon>Kinetoplastea</taxon>
        <taxon>Metakinetoplastina</taxon>
        <taxon>Trypanosomatida</taxon>
        <taxon>Trypanosomatidae</taxon>
        <taxon>Leishmaniinae</taxon>
        <taxon>Leptomonas</taxon>
    </lineage>
</organism>
<dbReference type="GeneID" id="26907077"/>
<reference evidence="2 3" key="1">
    <citation type="submission" date="2015-07" db="EMBL/GenBank/DDBJ databases">
        <title>High-quality genome of monoxenous trypanosomatid Leptomonas pyrrhocoris.</title>
        <authorList>
            <person name="Flegontov P."/>
            <person name="Butenko A."/>
            <person name="Firsov S."/>
            <person name="Vlcek C."/>
            <person name="Logacheva M.D."/>
            <person name="Field M."/>
            <person name="Filatov D."/>
            <person name="Flegontova O."/>
            <person name="Gerasimov E."/>
            <person name="Jackson A.P."/>
            <person name="Kelly S."/>
            <person name="Opperdoes F."/>
            <person name="O'Reilly A."/>
            <person name="Votypka J."/>
            <person name="Yurchenko V."/>
            <person name="Lukes J."/>
        </authorList>
    </citation>
    <scope>NUCLEOTIDE SEQUENCE [LARGE SCALE GENOMIC DNA]</scope>
    <source>
        <strain evidence="2">H10</strain>
    </source>
</reference>
<evidence type="ECO:0000256" key="1">
    <source>
        <dbReference type="SAM" id="MobiDB-lite"/>
    </source>
</evidence>
<dbReference type="VEuPathDB" id="TriTrypDB:LpyrH10_15_2010"/>
<keyword evidence="3" id="KW-1185">Reference proteome</keyword>